<evidence type="ECO:0000313" key="3">
    <source>
        <dbReference type="EMBL" id="WWT54253.1"/>
    </source>
</evidence>
<name>A0ABZ2I9L0_9CAUL</name>
<keyword evidence="4" id="KW-1185">Reference proteome</keyword>
<dbReference type="Pfam" id="PF06904">
    <property type="entry name" value="Extensin-like_C"/>
    <property type="match status" value="1"/>
</dbReference>
<organism evidence="3 4">
    <name type="scientific">Brevundimonas olei</name>
    <dbReference type="NCBI Taxonomy" id="657642"/>
    <lineage>
        <taxon>Bacteria</taxon>
        <taxon>Pseudomonadati</taxon>
        <taxon>Pseudomonadota</taxon>
        <taxon>Alphaproteobacteria</taxon>
        <taxon>Caulobacterales</taxon>
        <taxon>Caulobacteraceae</taxon>
        <taxon>Brevundimonas</taxon>
    </lineage>
</organism>
<evidence type="ECO:0000256" key="1">
    <source>
        <dbReference type="SAM" id="MobiDB-lite"/>
    </source>
</evidence>
<gene>
    <name evidence="3" type="ORF">V8J38_13540</name>
</gene>
<dbReference type="InterPro" id="IPR009683">
    <property type="entry name" value="Extensin-like_C"/>
</dbReference>
<accession>A0ABZ2I9L0</accession>
<dbReference type="EMBL" id="CP146369">
    <property type="protein sequence ID" value="WWT54253.1"/>
    <property type="molecule type" value="Genomic_DNA"/>
</dbReference>
<feature type="domain" description="Extensin-like C-terminal" evidence="2">
    <location>
        <begin position="91"/>
        <end position="269"/>
    </location>
</feature>
<protein>
    <submittedName>
        <fullName evidence="3">Extensin family protein</fullName>
    </submittedName>
</protein>
<proteinExistence type="predicted"/>
<dbReference type="Proteomes" id="UP001363460">
    <property type="component" value="Chromosome"/>
</dbReference>
<sequence length="274" mass="29070">MTSPSAPPRSKPPPSTSPSTPLADLWSEAWMLALAACGAFALIDAWAPPQDLPWKLLDLRLPMGAATAAKIRALDLPPTATAAEVETGTTRCITLLRQAGVAVERAPDRDDGGFCVVQGAVRLTGGDLTPLDPSGVAMRCPMAARLLLWDREVVRPAAREIMGAEAVRIDNLGTYACRRVYGSADTAARPSQHARANALDVAGVRFSDGRRTTLAADWDGQGPSGAAGAAFLRRLRDGGCRLFGNVLTPDYNAAHRDHFHLDAAGRGVCARRRN</sequence>
<dbReference type="RefSeq" id="WP_338576366.1">
    <property type="nucleotide sequence ID" value="NZ_CP146369.1"/>
</dbReference>
<feature type="region of interest" description="Disordered" evidence="1">
    <location>
        <begin position="1"/>
        <end position="21"/>
    </location>
</feature>
<evidence type="ECO:0000313" key="4">
    <source>
        <dbReference type="Proteomes" id="UP001363460"/>
    </source>
</evidence>
<evidence type="ECO:0000259" key="2">
    <source>
        <dbReference type="Pfam" id="PF06904"/>
    </source>
</evidence>
<feature type="compositionally biased region" description="Pro residues" evidence="1">
    <location>
        <begin position="1"/>
        <end position="16"/>
    </location>
</feature>
<reference evidence="3 4" key="1">
    <citation type="submission" date="2024-02" db="EMBL/GenBank/DDBJ databases">
        <title>Distribution and functional of Brevundimonas-related endobacteria within Verticillium dahliae.</title>
        <authorList>
            <person name="Zeng H."/>
        </authorList>
    </citation>
    <scope>NUCLEOTIDE SEQUENCE [LARGE SCALE GENOMIC DNA]</scope>
    <source>
        <strain evidence="3 4">TRM 44200</strain>
    </source>
</reference>